<sequence length="707" mass="75837">MNPVTKTFQYGGQTVTLETGRIARQATGSVLVTVENTSVLCTVVAEKAPQPGKDFFPLAVHYIEKTYSVGKIPGGFFKREARPSEKETLTSRLIDRPIRPLFPNGFMNEVQVVCTVMSADKDIDPDIPAMIGTSAALAISGVPFGGPIGGARVGFTESEGYLLNPTYSKLKESKLDMVVAGTADAVLMVESEAKELTEDQMLGAVLFAHQELQTVIQAINELAAEAGKPRWEWQAPAVNEELLAAVEAQAKADLGEAYRITEKAARYERVSQIRDAAVAALASEEGPSADEVKDIFKKVEKNLVRKRILAGEPRIDGRDTRTVRAIACEVDLLAKAHGSALFTRGETQAIGAVTLGSTRDAQIIDALEGERRDPFMLHYNFPPYSVGEAGRVGFTSRRETGHGRLARRGLAAVLPGEEEFPYTVRVVSEITESNGSSSMASVCVGSLALMAAGVPLKAPVAGIAMGLVKDGNQFAVLTDILGDEDHLGDMDFKVAGTAEGVTALQMDIKIEGITAQIMETALEQAQQARLHILGQMNQVLDKPREVTSENAPSMVTIKVDSDKIRDIIGKGGATIRSITEQSGATVDIDDDGTVRIFGQDSAARDKALEMIQEITAEAEVGAVYNGTVARIVDFGAFVNILPGKDGLVHISQIANERVENVSDHLSEGQQVQVKVLDVDQRGRIKLSIKELLDDEADAGEPAEQAAD</sequence>
<dbReference type="GO" id="GO:0000175">
    <property type="term" value="F:3'-5'-RNA exonuclease activity"/>
    <property type="evidence" value="ECO:0007669"/>
    <property type="project" value="TreeGrafter"/>
</dbReference>
<keyword evidence="7 9" id="KW-0460">Magnesium</keyword>
<dbReference type="GO" id="GO:0006396">
    <property type="term" value="P:RNA processing"/>
    <property type="evidence" value="ECO:0007669"/>
    <property type="project" value="InterPro"/>
</dbReference>
<dbReference type="SMART" id="SM00316">
    <property type="entry name" value="S1"/>
    <property type="match status" value="1"/>
</dbReference>
<dbReference type="GO" id="GO:0006402">
    <property type="term" value="P:mRNA catabolic process"/>
    <property type="evidence" value="ECO:0007669"/>
    <property type="project" value="UniProtKB-UniRule"/>
</dbReference>
<dbReference type="NCBIfam" id="TIGR03591">
    <property type="entry name" value="polynuc_phos"/>
    <property type="match status" value="1"/>
</dbReference>
<dbReference type="InterPro" id="IPR004088">
    <property type="entry name" value="KH_dom_type_1"/>
</dbReference>
<comment type="similarity">
    <text evidence="2 9">Belongs to the polyribonucleotide nucleotidyltransferase family.</text>
</comment>
<comment type="function">
    <text evidence="9">Involved in mRNA degradation. Catalyzes the phosphorolysis of single-stranded polyribonucleotides processively in the 3'- to 5'-direction.</text>
</comment>
<name>A0A4Z0LUZ0_9GAMM</name>
<evidence type="ECO:0000256" key="5">
    <source>
        <dbReference type="ARBA" id="ARBA00022695"/>
    </source>
</evidence>
<keyword evidence="4 9" id="KW-0808">Transferase</keyword>
<dbReference type="Pfam" id="PF03725">
    <property type="entry name" value="RNase_PH_C"/>
    <property type="match status" value="2"/>
</dbReference>
<dbReference type="GO" id="GO:0005829">
    <property type="term" value="C:cytosol"/>
    <property type="evidence" value="ECO:0007669"/>
    <property type="project" value="TreeGrafter"/>
</dbReference>
<dbReference type="FunFam" id="3.30.230.70:FF:000001">
    <property type="entry name" value="Polyribonucleotide nucleotidyltransferase"/>
    <property type="match status" value="1"/>
</dbReference>
<dbReference type="InterPro" id="IPR027408">
    <property type="entry name" value="PNPase/RNase_PH_dom_sf"/>
</dbReference>
<dbReference type="Gene3D" id="2.40.50.140">
    <property type="entry name" value="Nucleic acid-binding proteins"/>
    <property type="match status" value="1"/>
</dbReference>
<dbReference type="CDD" id="cd11364">
    <property type="entry name" value="RNase_PH_PNPase_2"/>
    <property type="match status" value="1"/>
</dbReference>
<evidence type="ECO:0000256" key="6">
    <source>
        <dbReference type="ARBA" id="ARBA00022723"/>
    </source>
</evidence>
<dbReference type="Pfam" id="PF00575">
    <property type="entry name" value="S1"/>
    <property type="match status" value="1"/>
</dbReference>
<dbReference type="PANTHER" id="PTHR11252">
    <property type="entry name" value="POLYRIBONUCLEOTIDE NUCLEOTIDYLTRANSFERASE"/>
    <property type="match status" value="1"/>
</dbReference>
<reference evidence="11 12" key="1">
    <citation type="submission" date="2019-04" db="EMBL/GenBank/DDBJ databases">
        <title>Taxonomy of novel Haliea sp. from mangrove soil of West Coast of India.</title>
        <authorList>
            <person name="Verma A."/>
            <person name="Kumar P."/>
            <person name="Krishnamurthi S."/>
        </authorList>
    </citation>
    <scope>NUCLEOTIDE SEQUENCE [LARGE SCALE GENOMIC DNA]</scope>
    <source>
        <strain evidence="11 12">SAOS-164</strain>
    </source>
</reference>
<dbReference type="InterPro" id="IPR015847">
    <property type="entry name" value="ExoRNase_PH_dom2"/>
</dbReference>
<feature type="binding site" evidence="9">
    <location>
        <position position="485"/>
    </location>
    <ligand>
        <name>Mg(2+)</name>
        <dbReference type="ChEBI" id="CHEBI:18420"/>
    </ligand>
</feature>
<keyword evidence="3 9" id="KW-0963">Cytoplasm</keyword>
<evidence type="ECO:0000256" key="8">
    <source>
        <dbReference type="ARBA" id="ARBA00022884"/>
    </source>
</evidence>
<evidence type="ECO:0000256" key="3">
    <source>
        <dbReference type="ARBA" id="ARBA00022490"/>
    </source>
</evidence>
<dbReference type="OrthoDB" id="9804305at2"/>
<dbReference type="PIRSF" id="PIRSF005499">
    <property type="entry name" value="PNPase"/>
    <property type="match status" value="1"/>
</dbReference>
<dbReference type="SMART" id="SM00322">
    <property type="entry name" value="KH"/>
    <property type="match status" value="1"/>
</dbReference>
<dbReference type="SUPFAM" id="SSF54211">
    <property type="entry name" value="Ribosomal protein S5 domain 2-like"/>
    <property type="match status" value="2"/>
</dbReference>
<dbReference type="HAMAP" id="MF_01595">
    <property type="entry name" value="PNPase"/>
    <property type="match status" value="1"/>
</dbReference>
<dbReference type="RefSeq" id="WP_135446513.1">
    <property type="nucleotide sequence ID" value="NZ_SRLE01000017.1"/>
</dbReference>
<comment type="caution">
    <text evidence="11">The sequence shown here is derived from an EMBL/GenBank/DDBJ whole genome shotgun (WGS) entry which is preliminary data.</text>
</comment>
<dbReference type="Pfam" id="PF00013">
    <property type="entry name" value="KH_1"/>
    <property type="match status" value="1"/>
</dbReference>
<dbReference type="CDD" id="cd04472">
    <property type="entry name" value="S1_PNPase"/>
    <property type="match status" value="1"/>
</dbReference>
<dbReference type="PANTHER" id="PTHR11252:SF0">
    <property type="entry name" value="POLYRIBONUCLEOTIDE NUCLEOTIDYLTRANSFERASE 1, MITOCHONDRIAL"/>
    <property type="match status" value="1"/>
</dbReference>
<gene>
    <name evidence="9 11" type="primary">pnp</name>
    <name evidence="11" type="ORF">E4634_20305</name>
</gene>
<comment type="catalytic activity">
    <reaction evidence="9">
        <text>RNA(n+1) + phosphate = RNA(n) + a ribonucleoside 5'-diphosphate</text>
        <dbReference type="Rhea" id="RHEA:22096"/>
        <dbReference type="Rhea" id="RHEA-COMP:14527"/>
        <dbReference type="Rhea" id="RHEA-COMP:17342"/>
        <dbReference type="ChEBI" id="CHEBI:43474"/>
        <dbReference type="ChEBI" id="CHEBI:57930"/>
        <dbReference type="ChEBI" id="CHEBI:140395"/>
        <dbReference type="EC" id="2.7.7.8"/>
    </reaction>
</comment>
<evidence type="ECO:0000256" key="9">
    <source>
        <dbReference type="HAMAP-Rule" id="MF_01595"/>
    </source>
</evidence>
<dbReference type="FunFam" id="3.30.230.70:FF:000002">
    <property type="entry name" value="Polyribonucleotide nucleotidyltransferase"/>
    <property type="match status" value="1"/>
</dbReference>
<dbReference type="Proteomes" id="UP000298050">
    <property type="component" value="Unassembled WGS sequence"/>
</dbReference>
<evidence type="ECO:0000259" key="10">
    <source>
        <dbReference type="PROSITE" id="PS50126"/>
    </source>
</evidence>
<dbReference type="InterPro" id="IPR036612">
    <property type="entry name" value="KH_dom_type_1_sf"/>
</dbReference>
<dbReference type="Pfam" id="PF03726">
    <property type="entry name" value="PNPase"/>
    <property type="match status" value="1"/>
</dbReference>
<dbReference type="Gene3D" id="3.30.1370.10">
    <property type="entry name" value="K Homology domain, type 1"/>
    <property type="match status" value="1"/>
</dbReference>
<feature type="binding site" evidence="9">
    <location>
        <position position="491"/>
    </location>
    <ligand>
        <name>Mg(2+)</name>
        <dbReference type="ChEBI" id="CHEBI:18420"/>
    </ligand>
</feature>
<comment type="cofactor">
    <cofactor evidence="9">
        <name>Mg(2+)</name>
        <dbReference type="ChEBI" id="CHEBI:18420"/>
    </cofactor>
</comment>
<evidence type="ECO:0000313" key="12">
    <source>
        <dbReference type="Proteomes" id="UP000298050"/>
    </source>
</evidence>
<dbReference type="EMBL" id="SRLE01000017">
    <property type="protein sequence ID" value="TGD70948.1"/>
    <property type="molecule type" value="Genomic_DNA"/>
</dbReference>
<dbReference type="InterPro" id="IPR012162">
    <property type="entry name" value="PNPase"/>
</dbReference>
<dbReference type="Gene3D" id="3.30.230.70">
    <property type="entry name" value="GHMP Kinase, N-terminal domain"/>
    <property type="match status" value="2"/>
</dbReference>
<dbReference type="InterPro" id="IPR003029">
    <property type="entry name" value="S1_domain"/>
</dbReference>
<dbReference type="InterPro" id="IPR020568">
    <property type="entry name" value="Ribosomal_Su5_D2-typ_SF"/>
</dbReference>
<protein>
    <recommendedName>
        <fullName evidence="9">Polyribonucleotide nucleotidyltransferase</fullName>
        <ecNumber evidence="9">2.7.7.8</ecNumber>
    </recommendedName>
    <alternativeName>
        <fullName evidence="9">Polynucleotide phosphorylase</fullName>
        <shortName evidence="9">PNPase</shortName>
    </alternativeName>
</protein>
<dbReference type="GO" id="GO:0000287">
    <property type="term" value="F:magnesium ion binding"/>
    <property type="evidence" value="ECO:0007669"/>
    <property type="project" value="UniProtKB-UniRule"/>
</dbReference>
<comment type="subunit">
    <text evidence="9">Component of the RNA degradosome, which is a multiprotein complex involved in RNA processing and mRNA degradation.</text>
</comment>
<keyword evidence="6 9" id="KW-0479">Metal-binding</keyword>
<dbReference type="NCBIfam" id="NF008805">
    <property type="entry name" value="PRK11824.1"/>
    <property type="match status" value="1"/>
</dbReference>
<dbReference type="GO" id="GO:0004654">
    <property type="term" value="F:polyribonucleotide nucleotidyltransferase activity"/>
    <property type="evidence" value="ECO:0007669"/>
    <property type="project" value="UniProtKB-UniRule"/>
</dbReference>
<dbReference type="InterPro" id="IPR004087">
    <property type="entry name" value="KH_dom"/>
</dbReference>
<comment type="subcellular location">
    <subcellularLocation>
        <location evidence="1 9">Cytoplasm</location>
    </subcellularLocation>
</comment>
<dbReference type="FunFam" id="3.30.1370.10:FF:000001">
    <property type="entry name" value="Polyribonucleotide nucleotidyltransferase"/>
    <property type="match status" value="1"/>
</dbReference>
<keyword evidence="5 9" id="KW-0548">Nucleotidyltransferase</keyword>
<dbReference type="InterPro" id="IPR015848">
    <property type="entry name" value="PNPase_PH_RNA-bd_bac/org-type"/>
</dbReference>
<dbReference type="SUPFAM" id="SSF55666">
    <property type="entry name" value="Ribonuclease PH domain 2-like"/>
    <property type="match status" value="2"/>
</dbReference>
<dbReference type="GO" id="GO:0003723">
    <property type="term" value="F:RNA binding"/>
    <property type="evidence" value="ECO:0007669"/>
    <property type="project" value="UniProtKB-UniRule"/>
</dbReference>
<feature type="domain" description="S1 motif" evidence="10">
    <location>
        <begin position="621"/>
        <end position="689"/>
    </location>
</feature>
<evidence type="ECO:0000256" key="2">
    <source>
        <dbReference type="ARBA" id="ARBA00007404"/>
    </source>
</evidence>
<dbReference type="Pfam" id="PF01138">
    <property type="entry name" value="RNase_PH"/>
    <property type="match status" value="2"/>
</dbReference>
<dbReference type="SUPFAM" id="SSF54791">
    <property type="entry name" value="Eukaryotic type KH-domain (KH-domain type I)"/>
    <property type="match status" value="1"/>
</dbReference>
<keyword evidence="8 9" id="KW-0694">RNA-binding</keyword>
<dbReference type="FunFam" id="2.40.50.140:FF:000023">
    <property type="entry name" value="Polyribonucleotide nucleotidyltransferase"/>
    <property type="match status" value="1"/>
</dbReference>
<proteinExistence type="inferred from homology"/>
<accession>A0A4Z0LUZ0</accession>
<evidence type="ECO:0000256" key="7">
    <source>
        <dbReference type="ARBA" id="ARBA00022842"/>
    </source>
</evidence>
<dbReference type="AlphaFoldDB" id="A0A4Z0LUZ0"/>
<dbReference type="CDD" id="cd11363">
    <property type="entry name" value="RNase_PH_PNPase_1"/>
    <property type="match status" value="1"/>
</dbReference>
<keyword evidence="12" id="KW-1185">Reference proteome</keyword>
<evidence type="ECO:0000256" key="4">
    <source>
        <dbReference type="ARBA" id="ARBA00022679"/>
    </source>
</evidence>
<dbReference type="EC" id="2.7.7.8" evidence="9"/>
<dbReference type="PROSITE" id="PS50084">
    <property type="entry name" value="KH_TYPE_1"/>
    <property type="match status" value="1"/>
</dbReference>
<evidence type="ECO:0000313" key="11">
    <source>
        <dbReference type="EMBL" id="TGD70948.1"/>
    </source>
</evidence>
<dbReference type="InterPro" id="IPR001247">
    <property type="entry name" value="ExoRNase_PH_dom1"/>
</dbReference>
<dbReference type="InterPro" id="IPR036345">
    <property type="entry name" value="ExoRNase_PH_dom2_sf"/>
</dbReference>
<dbReference type="SUPFAM" id="SSF50249">
    <property type="entry name" value="Nucleic acid-binding proteins"/>
    <property type="match status" value="1"/>
</dbReference>
<dbReference type="PROSITE" id="PS50126">
    <property type="entry name" value="S1"/>
    <property type="match status" value="1"/>
</dbReference>
<evidence type="ECO:0000256" key="1">
    <source>
        <dbReference type="ARBA" id="ARBA00004496"/>
    </source>
</evidence>
<organism evidence="11 12">
    <name type="scientific">Mangrovimicrobium sediminis</name>
    <dbReference type="NCBI Taxonomy" id="2562682"/>
    <lineage>
        <taxon>Bacteria</taxon>
        <taxon>Pseudomonadati</taxon>
        <taxon>Pseudomonadota</taxon>
        <taxon>Gammaproteobacteria</taxon>
        <taxon>Cellvibrionales</taxon>
        <taxon>Halieaceae</taxon>
        <taxon>Mangrovimicrobium</taxon>
    </lineage>
</organism>
<dbReference type="CDD" id="cd02393">
    <property type="entry name" value="KH-I_PNPase"/>
    <property type="match status" value="1"/>
</dbReference>
<dbReference type="InterPro" id="IPR012340">
    <property type="entry name" value="NA-bd_OB-fold"/>
</dbReference>